<dbReference type="InterPro" id="IPR028115">
    <property type="entry name" value="DUF4484"/>
</dbReference>
<evidence type="ECO:0000256" key="1">
    <source>
        <dbReference type="SAM" id="MobiDB-lite"/>
    </source>
</evidence>
<feature type="domain" description="DUF4484" evidence="2">
    <location>
        <begin position="344"/>
        <end position="555"/>
    </location>
</feature>
<feature type="region of interest" description="Disordered" evidence="1">
    <location>
        <begin position="444"/>
        <end position="468"/>
    </location>
</feature>
<evidence type="ECO:0000313" key="3">
    <source>
        <dbReference type="EMBL" id="RDW90122.1"/>
    </source>
</evidence>
<evidence type="ECO:0000259" key="2">
    <source>
        <dbReference type="Pfam" id="PF14831"/>
    </source>
</evidence>
<feature type="compositionally biased region" description="Acidic residues" evidence="1">
    <location>
        <begin position="458"/>
        <end position="468"/>
    </location>
</feature>
<name>A0A3D8SUX8_9EURO</name>
<dbReference type="RefSeq" id="XP_026607076.1">
    <property type="nucleotide sequence ID" value="XM_026743913.1"/>
</dbReference>
<proteinExistence type="predicted"/>
<dbReference type="PANTHER" id="PTHR28153">
    <property type="entry name" value="PROTEIN, PUTATIVE-RELATED"/>
    <property type="match status" value="1"/>
</dbReference>
<dbReference type="PANTHER" id="PTHR28153:SF1">
    <property type="entry name" value="DUF4484 DOMAIN-CONTAINING PROTEIN"/>
    <property type="match status" value="1"/>
</dbReference>
<accession>A0A3D8SUX8</accession>
<dbReference type="InterPro" id="IPR018626">
    <property type="entry name" value="LCHN/Anr2"/>
</dbReference>
<sequence length="555" mass="62054">MSRKTWCIYFVHEDYAGISAFINQPADESERNAKMFSIGVLVPLSSGRLGKSWRHASKLKELAQRYSEHVFDTHRLSEYWETHELSANDISAVPDSPLESPLSLRLRAHGDRPDPLQRHRAISDANVLETSRPALTPFHPASSLPDFLDSFGPLIFPLYRAALLRRRVLFMAEAPVQIPCNYVYDLSLLASVPNSLLPLLVSGSLPALRPRALFNVGVYDIPYLSSFIRGSADSERDSAWIACSTDSVLSMKPELFDILVTLPPSHSKDAADKAYPTITVSSTPVDKKQSSRTELKATQRDARRYTTLRKGLRRVFKDEGTNLEFSGADDNSDAASTFSSSPIVEPLSWTRLAYTSFIWWASAGEKRDGFSEEEGEEHEVEQDARLLASLDNLPELPSGSIRRRNMQPEQTPTQPPEIALIAYFRQLTTQIFATLSDVIARHDDQSGDDPVLNSGIPYEDEADDTENVTDEVTAEDPSAEDDTFPLLDHSHDSLPETQIRDIDTVRISAEDMAEMGLDTWSAADRIFVEELVLTWWGRSAYVDSARIRCCGISII</sequence>
<dbReference type="Pfam" id="PF14831">
    <property type="entry name" value="DUF4484"/>
    <property type="match status" value="1"/>
</dbReference>
<dbReference type="EMBL" id="PVWQ01000002">
    <property type="protein sequence ID" value="RDW90122.1"/>
    <property type="molecule type" value="Genomic_DNA"/>
</dbReference>
<dbReference type="GO" id="GO:0005811">
    <property type="term" value="C:lipid droplet"/>
    <property type="evidence" value="ECO:0007669"/>
    <property type="project" value="TreeGrafter"/>
</dbReference>
<dbReference type="InterPro" id="IPR053056">
    <property type="entry name" value="Lipid_Metab_Assoc_Protein"/>
</dbReference>
<dbReference type="AlphaFoldDB" id="A0A3D8SUX8"/>
<gene>
    <name evidence="3" type="ORF">DSM5745_01897</name>
</gene>
<comment type="caution">
    <text evidence="3">The sequence shown here is derived from an EMBL/GenBank/DDBJ whole genome shotgun (WGS) entry which is preliminary data.</text>
</comment>
<dbReference type="STRING" id="1810919.A0A3D8SUX8"/>
<keyword evidence="4" id="KW-1185">Reference proteome</keyword>
<feature type="region of interest" description="Disordered" evidence="1">
    <location>
        <begin position="394"/>
        <end position="415"/>
    </location>
</feature>
<evidence type="ECO:0000313" key="4">
    <source>
        <dbReference type="Proteomes" id="UP000256690"/>
    </source>
</evidence>
<reference evidence="3 4" key="1">
    <citation type="journal article" date="2018" name="IMA Fungus">
        <title>IMA Genome-F 9: Draft genome sequence of Annulohypoxylon stygium, Aspergillus mulundensis, Berkeleyomyces basicola (syn. Thielaviopsis basicola), Ceratocystis smalleyi, two Cercospora beticola strains, Coleophoma cylindrospora, Fusarium fracticaudum, Phialophora cf. hyalina, and Morchella septimelata.</title>
        <authorList>
            <person name="Wingfield B.D."/>
            <person name="Bills G.F."/>
            <person name="Dong Y."/>
            <person name="Huang W."/>
            <person name="Nel W.J."/>
            <person name="Swalarsk-Parry B.S."/>
            <person name="Vaghefi N."/>
            <person name="Wilken P.M."/>
            <person name="An Z."/>
            <person name="de Beer Z.W."/>
            <person name="De Vos L."/>
            <person name="Chen L."/>
            <person name="Duong T.A."/>
            <person name="Gao Y."/>
            <person name="Hammerbacher A."/>
            <person name="Kikkert J.R."/>
            <person name="Li Y."/>
            <person name="Li H."/>
            <person name="Li K."/>
            <person name="Li Q."/>
            <person name="Liu X."/>
            <person name="Ma X."/>
            <person name="Naidoo K."/>
            <person name="Pethybridge S.J."/>
            <person name="Sun J."/>
            <person name="Steenkamp E.T."/>
            <person name="van der Nest M.A."/>
            <person name="van Wyk S."/>
            <person name="Wingfield M.J."/>
            <person name="Xiong C."/>
            <person name="Yue Q."/>
            <person name="Zhang X."/>
        </authorList>
    </citation>
    <scope>NUCLEOTIDE SEQUENCE [LARGE SCALE GENOMIC DNA]</scope>
    <source>
        <strain evidence="3 4">DSM 5745</strain>
    </source>
</reference>
<dbReference type="GeneID" id="38112267"/>
<organism evidence="3 4">
    <name type="scientific">Aspergillus mulundensis</name>
    <dbReference type="NCBI Taxonomy" id="1810919"/>
    <lineage>
        <taxon>Eukaryota</taxon>
        <taxon>Fungi</taxon>
        <taxon>Dikarya</taxon>
        <taxon>Ascomycota</taxon>
        <taxon>Pezizomycotina</taxon>
        <taxon>Eurotiomycetes</taxon>
        <taxon>Eurotiomycetidae</taxon>
        <taxon>Eurotiales</taxon>
        <taxon>Aspergillaceae</taxon>
        <taxon>Aspergillus</taxon>
        <taxon>Aspergillus subgen. Nidulantes</taxon>
    </lineage>
</organism>
<dbReference type="OrthoDB" id="2152680at2759"/>
<protein>
    <recommendedName>
        <fullName evidence="2">DUF4484 domain-containing protein</fullName>
    </recommendedName>
</protein>
<dbReference type="Pfam" id="PF09804">
    <property type="entry name" value="DENND11"/>
    <property type="match status" value="1"/>
</dbReference>
<dbReference type="Proteomes" id="UP000256690">
    <property type="component" value="Unassembled WGS sequence"/>
</dbReference>